<accession>A0A494XZX5</accession>
<dbReference type="GO" id="GO:0015344">
    <property type="term" value="F:siderophore uptake transmembrane transporter activity"/>
    <property type="evidence" value="ECO:0007669"/>
    <property type="project" value="TreeGrafter"/>
</dbReference>
<dbReference type="PANTHER" id="PTHR32552:SF74">
    <property type="entry name" value="HYDROXAMATE SIDEROPHORE RECEPTOR FHUE"/>
    <property type="match status" value="1"/>
</dbReference>
<dbReference type="InterPro" id="IPR039426">
    <property type="entry name" value="TonB-dep_rcpt-like"/>
</dbReference>
<dbReference type="InterPro" id="IPR010105">
    <property type="entry name" value="TonB_sidphr_rcpt"/>
</dbReference>
<reference evidence="18 19" key="1">
    <citation type="submission" date="2018-10" db="EMBL/GenBank/DDBJ databases">
        <title>Robbsia sp. DHC34, isolated from soil.</title>
        <authorList>
            <person name="Gao Z.-H."/>
            <person name="Qiu L.-H."/>
        </authorList>
    </citation>
    <scope>NUCLEOTIDE SEQUENCE [LARGE SCALE GENOMIC DNA]</scope>
    <source>
        <strain evidence="18 19">DHC34</strain>
    </source>
</reference>
<evidence type="ECO:0000259" key="17">
    <source>
        <dbReference type="SMART" id="SM00965"/>
    </source>
</evidence>
<keyword evidence="10 15" id="KW-0798">TonB box</keyword>
<dbReference type="AlphaFoldDB" id="A0A494XZX5"/>
<feature type="domain" description="Secretin/TonB short N-terminal" evidence="17">
    <location>
        <begin position="68"/>
        <end position="118"/>
    </location>
</feature>
<evidence type="ECO:0000313" key="19">
    <source>
        <dbReference type="Proteomes" id="UP000270342"/>
    </source>
</evidence>
<dbReference type="CDD" id="cd01347">
    <property type="entry name" value="ligand_gated_channel"/>
    <property type="match status" value="1"/>
</dbReference>
<protein>
    <submittedName>
        <fullName evidence="18">TonB-dependent siderophore receptor</fullName>
    </submittedName>
</protein>
<dbReference type="GO" id="GO:0015891">
    <property type="term" value="P:siderophore transport"/>
    <property type="evidence" value="ECO:0007669"/>
    <property type="project" value="InterPro"/>
</dbReference>
<dbReference type="Pfam" id="PF07715">
    <property type="entry name" value="Plug"/>
    <property type="match status" value="1"/>
</dbReference>
<dbReference type="InterPro" id="IPR000531">
    <property type="entry name" value="Beta-barrel_TonB"/>
</dbReference>
<dbReference type="InterPro" id="IPR036942">
    <property type="entry name" value="Beta-barrel_TonB_sf"/>
</dbReference>
<dbReference type="EMBL" id="RBZU01000006">
    <property type="protein sequence ID" value="RKP53661.1"/>
    <property type="molecule type" value="Genomic_DNA"/>
</dbReference>
<evidence type="ECO:0000256" key="5">
    <source>
        <dbReference type="ARBA" id="ARBA00022496"/>
    </source>
</evidence>
<keyword evidence="3 14" id="KW-0813">Transport</keyword>
<keyword evidence="11 14" id="KW-0472">Membrane</keyword>
<evidence type="ECO:0000256" key="7">
    <source>
        <dbReference type="ARBA" id="ARBA00022729"/>
    </source>
</evidence>
<evidence type="ECO:0000256" key="3">
    <source>
        <dbReference type="ARBA" id="ARBA00022448"/>
    </source>
</evidence>
<dbReference type="Proteomes" id="UP000270342">
    <property type="component" value="Unassembled WGS sequence"/>
</dbReference>
<dbReference type="Pfam" id="PF07660">
    <property type="entry name" value="STN"/>
    <property type="match status" value="1"/>
</dbReference>
<evidence type="ECO:0000256" key="14">
    <source>
        <dbReference type="PROSITE-ProRule" id="PRU01360"/>
    </source>
</evidence>
<dbReference type="GO" id="GO:0038023">
    <property type="term" value="F:signaling receptor activity"/>
    <property type="evidence" value="ECO:0007669"/>
    <property type="project" value="InterPro"/>
</dbReference>
<comment type="caution">
    <text evidence="18">The sequence shown here is derived from an EMBL/GenBank/DDBJ whole genome shotgun (WGS) entry which is preliminary data.</text>
</comment>
<evidence type="ECO:0000313" key="18">
    <source>
        <dbReference type="EMBL" id="RKP53661.1"/>
    </source>
</evidence>
<proteinExistence type="inferred from homology"/>
<keyword evidence="5" id="KW-0410">Iron transport</keyword>
<keyword evidence="6 14" id="KW-0812">Transmembrane</keyword>
<dbReference type="PANTHER" id="PTHR32552">
    <property type="entry name" value="FERRICHROME IRON RECEPTOR-RELATED"/>
    <property type="match status" value="1"/>
</dbReference>
<dbReference type="InterPro" id="IPR012910">
    <property type="entry name" value="Plug_dom"/>
</dbReference>
<dbReference type="InterPro" id="IPR011662">
    <property type="entry name" value="Secretin/TonB_short_N"/>
</dbReference>
<keyword evidence="8" id="KW-0408">Iron</keyword>
<keyword evidence="13 14" id="KW-0998">Cell outer membrane</keyword>
<comment type="similarity">
    <text evidence="2 14 15">Belongs to the TonB-dependent receptor family.</text>
</comment>
<evidence type="ECO:0000256" key="16">
    <source>
        <dbReference type="SAM" id="SignalP"/>
    </source>
</evidence>
<dbReference type="SMART" id="SM00965">
    <property type="entry name" value="STN"/>
    <property type="match status" value="1"/>
</dbReference>
<evidence type="ECO:0000256" key="9">
    <source>
        <dbReference type="ARBA" id="ARBA00023065"/>
    </source>
</evidence>
<evidence type="ECO:0000256" key="13">
    <source>
        <dbReference type="ARBA" id="ARBA00023237"/>
    </source>
</evidence>
<evidence type="ECO:0000256" key="1">
    <source>
        <dbReference type="ARBA" id="ARBA00004571"/>
    </source>
</evidence>
<feature type="chain" id="PRO_5019734800" evidence="16">
    <location>
        <begin position="35"/>
        <end position="805"/>
    </location>
</feature>
<dbReference type="FunFam" id="2.170.130.10:FF:000010">
    <property type="entry name" value="Ferripyoverdine receptor"/>
    <property type="match status" value="1"/>
</dbReference>
<keyword evidence="12 18" id="KW-0675">Receptor</keyword>
<dbReference type="InterPro" id="IPR037066">
    <property type="entry name" value="Plug_dom_sf"/>
</dbReference>
<dbReference type="PROSITE" id="PS52016">
    <property type="entry name" value="TONB_DEPENDENT_REC_3"/>
    <property type="match status" value="1"/>
</dbReference>
<keyword evidence="19" id="KW-1185">Reference proteome</keyword>
<evidence type="ECO:0000256" key="12">
    <source>
        <dbReference type="ARBA" id="ARBA00023170"/>
    </source>
</evidence>
<keyword evidence="9" id="KW-0406">Ion transport</keyword>
<dbReference type="NCBIfam" id="TIGR01783">
    <property type="entry name" value="TonB-siderophor"/>
    <property type="match status" value="1"/>
</dbReference>
<gene>
    <name evidence="18" type="ORF">D7S86_15430</name>
</gene>
<dbReference type="Gene3D" id="2.170.130.10">
    <property type="entry name" value="TonB-dependent receptor, plug domain"/>
    <property type="match status" value="1"/>
</dbReference>
<comment type="subcellular location">
    <subcellularLocation>
        <location evidence="1 14">Cell outer membrane</location>
        <topology evidence="1 14">Multi-pass membrane protein</topology>
    </subcellularLocation>
</comment>
<evidence type="ECO:0000256" key="10">
    <source>
        <dbReference type="ARBA" id="ARBA00023077"/>
    </source>
</evidence>
<evidence type="ECO:0000256" key="8">
    <source>
        <dbReference type="ARBA" id="ARBA00023004"/>
    </source>
</evidence>
<dbReference type="Gene3D" id="2.40.170.20">
    <property type="entry name" value="TonB-dependent receptor, beta-barrel domain"/>
    <property type="match status" value="1"/>
</dbReference>
<name>A0A494XZX5_9BURK</name>
<evidence type="ECO:0000256" key="4">
    <source>
        <dbReference type="ARBA" id="ARBA00022452"/>
    </source>
</evidence>
<feature type="signal peptide" evidence="16">
    <location>
        <begin position="1"/>
        <end position="34"/>
    </location>
</feature>
<dbReference type="Gene3D" id="3.55.50.30">
    <property type="match status" value="1"/>
</dbReference>
<organism evidence="18 19">
    <name type="scientific">Pararobbsia silviterrae</name>
    <dbReference type="NCBI Taxonomy" id="1792498"/>
    <lineage>
        <taxon>Bacteria</taxon>
        <taxon>Pseudomonadati</taxon>
        <taxon>Pseudomonadota</taxon>
        <taxon>Betaproteobacteria</taxon>
        <taxon>Burkholderiales</taxon>
        <taxon>Burkholderiaceae</taxon>
        <taxon>Pararobbsia</taxon>
    </lineage>
</organism>
<evidence type="ECO:0000256" key="2">
    <source>
        <dbReference type="ARBA" id="ARBA00009810"/>
    </source>
</evidence>
<dbReference type="SUPFAM" id="SSF56935">
    <property type="entry name" value="Porins"/>
    <property type="match status" value="1"/>
</dbReference>
<evidence type="ECO:0000256" key="11">
    <source>
        <dbReference type="ARBA" id="ARBA00023136"/>
    </source>
</evidence>
<keyword evidence="4 14" id="KW-1134">Transmembrane beta strand</keyword>
<sequence>METSSMSHPRLPLAAMSAAVILAVTALGAPSARAQTAASPAPAQTAAFSIPAQPLGSALNTLAREANLQLLVEPSLVAGKTAPAVNGRMTTAEALDRVLAGSGLKPEIKGGTVTIEPAGTTSGQPAEITLPSVTVTAAGDTQLPTEQTRAYTIQSTTAATKIALSPKDTPQSVSVLTRQEMDDFQLNGVNDALQHVTGVTVDQYETDRTDFTSRGFQITNFQFDGMGLPLIYQSQYGDIDMALYDRVEVLRGADGLNAETGNPSATVNLIRKRPTYDFEASGDVSYGSWDTKRIDVDLSGPLNSAGTVAGRLVAVHQDGNSYIDRYEPSKDIVYGVVEANLTPTTVATIGYSYESNRSRGAEWGGLPLLDANGNQMSYSTSASMAPDWAYFNTEEQRAFAELSQQLGDRWTWKTTVAWNDITSHANIFYPLGALNSDGTSGFSSYTSWWQESNQQVALDTNVTGKIDLFGRTHDIVVGASYSRSSLSNPSGEGDTDGVDVPYSVLLAGSFPEPNWDGETYSTEYLDIRRSVYASSRWSLTDRAHLLLGINYTQAGSSGDASGTSYAQQSSGSAPYVGFTVDLTKDITAYASYSKIFNPQYELNANSQLLGPARGESFETGFKGAFLDNRLNTSLSVFHVKQSNIAVDVGPNPVTLQEIYEPGNATSEGIEAEVAGRITPGWNVSAGATILRIVSEDGAPAQTFIPRKSFHLSTTYQLPVFDHKLTVGSSLRWQSETSFSAEGEGTATQGAYADLDFMVRYDVNRHFSITGTLNNALDKKHFATMEYDRALYAEPINGSVNLAWRY</sequence>
<keyword evidence="7 16" id="KW-0732">Signal</keyword>
<evidence type="ECO:0000256" key="15">
    <source>
        <dbReference type="RuleBase" id="RU003357"/>
    </source>
</evidence>
<evidence type="ECO:0000256" key="6">
    <source>
        <dbReference type="ARBA" id="ARBA00022692"/>
    </source>
</evidence>
<dbReference type="GO" id="GO:0009279">
    <property type="term" value="C:cell outer membrane"/>
    <property type="evidence" value="ECO:0007669"/>
    <property type="project" value="UniProtKB-SubCell"/>
</dbReference>
<dbReference type="Pfam" id="PF00593">
    <property type="entry name" value="TonB_dep_Rec_b-barrel"/>
    <property type="match status" value="1"/>
</dbReference>